<dbReference type="InterPro" id="IPR011527">
    <property type="entry name" value="ABC1_TM_dom"/>
</dbReference>
<keyword evidence="4 11" id="KW-0812">Transmembrane</keyword>
<dbReference type="FunFam" id="3.40.50.300:FF:000838">
    <property type="entry name" value="ABC multidrug transporter (Eurofung)"/>
    <property type="match status" value="1"/>
</dbReference>
<comment type="similarity">
    <text evidence="2">Belongs to the ABC transporter superfamily. ABCC family. Conjugate transporter (TC 3.A.1.208) subfamily.</text>
</comment>
<evidence type="ECO:0000256" key="10">
    <source>
        <dbReference type="SAM" id="MobiDB-lite"/>
    </source>
</evidence>
<keyword evidence="7" id="KW-0067">ATP-binding</keyword>
<gene>
    <name evidence="14" type="ORF">PCAL00307_LOCUS9249</name>
    <name evidence="15" type="ORF">PECAL_5P23460</name>
</gene>
<comment type="subcellular location">
    <subcellularLocation>
        <location evidence="1">Membrane</location>
        <topology evidence="1">Multi-pass membrane protein</topology>
    </subcellularLocation>
</comment>
<dbReference type="SUPFAM" id="SSF52540">
    <property type="entry name" value="P-loop containing nucleoside triphosphate hydrolases"/>
    <property type="match status" value="2"/>
</dbReference>
<dbReference type="Pfam" id="PF00664">
    <property type="entry name" value="ABC_membrane"/>
    <property type="match status" value="2"/>
</dbReference>
<dbReference type="OrthoDB" id="6500128at2759"/>
<dbReference type="GO" id="GO:0016020">
    <property type="term" value="C:membrane"/>
    <property type="evidence" value="ECO:0007669"/>
    <property type="project" value="UniProtKB-SubCell"/>
</dbReference>
<dbReference type="SMART" id="SM00382">
    <property type="entry name" value="AAA"/>
    <property type="match status" value="2"/>
</dbReference>
<keyword evidence="3" id="KW-0813">Transport</keyword>
<keyword evidence="6" id="KW-0547">Nucleotide-binding</keyword>
<feature type="region of interest" description="Disordered" evidence="10">
    <location>
        <begin position="1"/>
        <end position="20"/>
    </location>
</feature>
<feature type="transmembrane region" description="Helical" evidence="11">
    <location>
        <begin position="303"/>
        <end position="324"/>
    </location>
</feature>
<evidence type="ECO:0000256" key="1">
    <source>
        <dbReference type="ARBA" id="ARBA00004141"/>
    </source>
</evidence>
<dbReference type="CDD" id="cd18579">
    <property type="entry name" value="ABC_6TM_ABCC_D1"/>
    <property type="match status" value="1"/>
</dbReference>
<name>A0A7S3ZU95_9STRA</name>
<dbReference type="CDD" id="cd03244">
    <property type="entry name" value="ABCC_MRP_domain2"/>
    <property type="match status" value="1"/>
</dbReference>
<dbReference type="CDD" id="cd18580">
    <property type="entry name" value="ABC_6TM_ABCC_D2"/>
    <property type="match status" value="1"/>
</dbReference>
<dbReference type="Gene3D" id="1.20.1560.10">
    <property type="entry name" value="ABC transporter type 1, transmembrane domain"/>
    <property type="match status" value="2"/>
</dbReference>
<evidence type="ECO:0000256" key="11">
    <source>
        <dbReference type="SAM" id="Phobius"/>
    </source>
</evidence>
<dbReference type="InterPro" id="IPR044746">
    <property type="entry name" value="ABCC_6TM_D1"/>
</dbReference>
<evidence type="ECO:0000256" key="5">
    <source>
        <dbReference type="ARBA" id="ARBA00022737"/>
    </source>
</evidence>
<dbReference type="InterPro" id="IPR050173">
    <property type="entry name" value="ABC_transporter_C-like"/>
</dbReference>
<keyword evidence="8 11" id="KW-1133">Transmembrane helix</keyword>
<evidence type="ECO:0000256" key="9">
    <source>
        <dbReference type="ARBA" id="ARBA00023136"/>
    </source>
</evidence>
<proteinExistence type="inferred from homology"/>
<dbReference type="InterPro" id="IPR017871">
    <property type="entry name" value="ABC_transporter-like_CS"/>
</dbReference>
<dbReference type="InterPro" id="IPR003439">
    <property type="entry name" value="ABC_transporter-like_ATP-bd"/>
</dbReference>
<dbReference type="InterPro" id="IPR027417">
    <property type="entry name" value="P-loop_NTPase"/>
</dbReference>
<evidence type="ECO:0000256" key="4">
    <source>
        <dbReference type="ARBA" id="ARBA00022692"/>
    </source>
</evidence>
<dbReference type="PANTHER" id="PTHR24223:SF456">
    <property type="entry name" value="MULTIDRUG RESISTANCE-ASSOCIATED PROTEIN LETHAL(2)03659"/>
    <property type="match status" value="1"/>
</dbReference>
<keyword evidence="5" id="KW-0677">Repeat</keyword>
<dbReference type="PROSITE" id="PS00211">
    <property type="entry name" value="ABC_TRANSPORTER_1"/>
    <property type="match status" value="1"/>
</dbReference>
<feature type="domain" description="ABC transmembrane type-1" evidence="13">
    <location>
        <begin position="88"/>
        <end position="368"/>
    </location>
</feature>
<dbReference type="GO" id="GO:0005524">
    <property type="term" value="F:ATP binding"/>
    <property type="evidence" value="ECO:0007669"/>
    <property type="project" value="UniProtKB-KW"/>
</dbReference>
<reference evidence="14" key="1">
    <citation type="submission" date="2021-01" db="EMBL/GenBank/DDBJ databases">
        <authorList>
            <person name="Corre E."/>
            <person name="Pelletier E."/>
            <person name="Niang G."/>
            <person name="Scheremetjew M."/>
            <person name="Finn R."/>
            <person name="Kale V."/>
            <person name="Holt S."/>
            <person name="Cochrane G."/>
            <person name="Meng A."/>
            <person name="Brown T."/>
            <person name="Cohen L."/>
        </authorList>
    </citation>
    <scope>NUCLEOTIDE SEQUENCE</scope>
    <source>
        <strain evidence="14">CCMP1756</strain>
    </source>
</reference>
<dbReference type="PROSITE" id="PS50929">
    <property type="entry name" value="ABC_TM1F"/>
    <property type="match status" value="2"/>
</dbReference>
<evidence type="ECO:0000313" key="14">
    <source>
        <dbReference type="EMBL" id="CAE0693813.1"/>
    </source>
</evidence>
<keyword evidence="16" id="KW-1185">Reference proteome</keyword>
<dbReference type="InterPro" id="IPR003593">
    <property type="entry name" value="AAA+_ATPase"/>
</dbReference>
<dbReference type="PROSITE" id="PS50893">
    <property type="entry name" value="ABC_TRANSPORTER_2"/>
    <property type="match status" value="2"/>
</dbReference>
<feature type="transmembrane region" description="Helical" evidence="11">
    <location>
        <begin position="225"/>
        <end position="244"/>
    </location>
</feature>
<feature type="compositionally biased region" description="Basic and acidic residues" evidence="10">
    <location>
        <begin position="11"/>
        <end position="20"/>
    </location>
</feature>
<evidence type="ECO:0000256" key="7">
    <source>
        <dbReference type="ARBA" id="ARBA00022840"/>
    </source>
</evidence>
<evidence type="ECO:0000256" key="3">
    <source>
        <dbReference type="ARBA" id="ARBA00022448"/>
    </source>
</evidence>
<evidence type="ECO:0000259" key="13">
    <source>
        <dbReference type="PROSITE" id="PS50929"/>
    </source>
</evidence>
<evidence type="ECO:0000256" key="6">
    <source>
        <dbReference type="ARBA" id="ARBA00022741"/>
    </source>
</evidence>
<organism evidence="14">
    <name type="scientific">Pelagomonas calceolata</name>
    <dbReference type="NCBI Taxonomy" id="35677"/>
    <lineage>
        <taxon>Eukaryota</taxon>
        <taxon>Sar</taxon>
        <taxon>Stramenopiles</taxon>
        <taxon>Ochrophyta</taxon>
        <taxon>Pelagophyceae</taxon>
        <taxon>Pelagomonadales</taxon>
        <taxon>Pelagomonadaceae</taxon>
        <taxon>Pelagomonas</taxon>
    </lineage>
</organism>
<protein>
    <submittedName>
        <fullName evidence="14">Uncharacterized protein</fullName>
    </submittedName>
</protein>
<dbReference type="SUPFAM" id="SSF90123">
    <property type="entry name" value="ABC transporter transmembrane region"/>
    <property type="match status" value="2"/>
</dbReference>
<keyword evidence="9 11" id="KW-0472">Membrane</keyword>
<dbReference type="Proteomes" id="UP000789595">
    <property type="component" value="Unassembled WGS sequence"/>
</dbReference>
<evidence type="ECO:0000256" key="2">
    <source>
        <dbReference type="ARBA" id="ARBA00009726"/>
    </source>
</evidence>
<evidence type="ECO:0000259" key="12">
    <source>
        <dbReference type="PROSITE" id="PS50893"/>
    </source>
</evidence>
<dbReference type="InterPro" id="IPR036640">
    <property type="entry name" value="ABC1_TM_sf"/>
</dbReference>
<feature type="domain" description="ABC transmembrane type-1" evidence="13">
    <location>
        <begin position="719"/>
        <end position="961"/>
    </location>
</feature>
<sequence length="1282" mass="138025">MSNRSNALDGKPAETAEHTAWPERASSCWSQLTFSYVTPLLRKGAQKTLDPDDLWPASDEERVRTLRGGGRGLRAKLSAACGGLMRRAGCWQAVVSAGQLVQPLVVRALVLAVSEDGARAKNAALRVTGYIAALTIIVAFAQQRQLHLATRAGTRLRALAIAEVYAAAVLRRRSDAPGDVGTLVGVDATKLMEASLELHLVWAAPLQIVIVSVLLVFFVGGDGAAVAAGIVCLVAVLPVAKCLGRWMIAIRKRRMPVTDERVREVGEVLGGVRVAKYNGWEALWSARWRALRSIELHHVRMEMFVYGLSMLLMVTSPVVATIALFTTHMTSSSDNYLTPANAFTVLALIGALRFPINKLGTLLGQLAQAIESFHRIEQFVGMSDEDDDEESKRDDDVLTGEALVVERGAFRYAEGAFVACSSRLDLALRPGELCCVVGPVGSGKSTLIDGILGDAAALDGTTVRYDRARVALAAQRPRVLNASVRRNVTAFSSEGFDPGRYERALAAAQLDQDVAQLPAGDSTEIGERGVTLSGGQKARLALARCVYAAPKLCLLDDPLSALDASTGKRCFDALLGDRGVLRDAAVVLVTHGTHYLRRADRIIVLDVDGGVAFQGTWPEAERAAATRPDDSTIAPLVAARARGLSQDDVVVEEEVVVPTTRRKSDSADAALMTAEAREAGVARAGTWWVWAQSAGGWWFLLGQVLTLALDRACYVATEWWLAKWADARRHPVDVFGLATFPAQNEGGLAARWRWARVYLSLGAASVVFCFLRTQWGFQGGVRAARKLYEGVSARTLNAPMSYFDTTPQGRVVSRFTFDTEQIDVLLTQRAVMFMISVGWTITGVCVMMALTRGTIIVGLVPAFGVYFRILQFYRSSAVDLQRLDALSRSPLQALVSEGVDVAATLRAFGVGKAFADRFERAVDGNTSALLAWTAAQRWVSLRYDLCAAVIAVAGGIAASYREEIGISPAMVGLLITWCFHQAISFYFLCLTFSEAEMALTSVERVTEAVPAEDDSGHAAPPKEWPSRGALEFRDVRMRYRPGLPLALDGLSFSVAAGARCGVVGRTGAGKSSLAAALFRLTPLSGGAVLVDGVDVSTLRPLRECRRRCAQIIPQDPVLFSGTIKSCLDPFDQRSEDEVREALDLVLPGRAPPLDAEVSDGGATYSIGERQLLAMARALLERPRVLVMDEATSSVDGDTDARVQAMLRDLPQLSSTTTLTVAHRLHTIIDYDQVVVLDAGKCVEAGAPRDLVQLPNGWFSALVDSTSPATAAALRRAALASSS</sequence>
<evidence type="ECO:0000313" key="15">
    <source>
        <dbReference type="EMBL" id="CAH0377825.1"/>
    </source>
</evidence>
<dbReference type="FunFam" id="1.20.1560.10:FF:000013">
    <property type="entry name" value="ABC transporter C family member 2"/>
    <property type="match status" value="1"/>
</dbReference>
<feature type="transmembrane region" description="Helical" evidence="11">
    <location>
        <begin position="200"/>
        <end position="219"/>
    </location>
</feature>
<reference evidence="15" key="2">
    <citation type="submission" date="2021-11" db="EMBL/GenBank/DDBJ databases">
        <authorList>
            <consortium name="Genoscope - CEA"/>
            <person name="William W."/>
        </authorList>
    </citation>
    <scope>NUCLEOTIDE SEQUENCE</scope>
</reference>
<evidence type="ECO:0000256" key="8">
    <source>
        <dbReference type="ARBA" id="ARBA00022989"/>
    </source>
</evidence>
<accession>A0A7S3ZU95</accession>
<dbReference type="GO" id="GO:0140359">
    <property type="term" value="F:ABC-type transporter activity"/>
    <property type="evidence" value="ECO:0007669"/>
    <property type="project" value="InterPro"/>
</dbReference>
<dbReference type="PANTHER" id="PTHR24223">
    <property type="entry name" value="ATP-BINDING CASSETTE SUB-FAMILY C"/>
    <property type="match status" value="1"/>
</dbReference>
<dbReference type="Pfam" id="PF00005">
    <property type="entry name" value="ABC_tran"/>
    <property type="match status" value="2"/>
</dbReference>
<dbReference type="Gene3D" id="3.40.50.300">
    <property type="entry name" value="P-loop containing nucleotide triphosphate hydrolases"/>
    <property type="match status" value="2"/>
</dbReference>
<evidence type="ECO:0000313" key="16">
    <source>
        <dbReference type="Proteomes" id="UP000789595"/>
    </source>
</evidence>
<dbReference type="EMBL" id="HBIW01010837">
    <property type="protein sequence ID" value="CAE0693813.1"/>
    <property type="molecule type" value="Transcribed_RNA"/>
</dbReference>
<feature type="domain" description="ABC transporter" evidence="12">
    <location>
        <begin position="404"/>
        <end position="633"/>
    </location>
</feature>
<dbReference type="InterPro" id="IPR044726">
    <property type="entry name" value="ABCC_6TM_D2"/>
</dbReference>
<feature type="domain" description="ABC transporter" evidence="12">
    <location>
        <begin position="1030"/>
        <end position="1263"/>
    </location>
</feature>
<dbReference type="EMBL" id="CAKKNE010000005">
    <property type="protein sequence ID" value="CAH0377825.1"/>
    <property type="molecule type" value="Genomic_DNA"/>
</dbReference>
<dbReference type="GO" id="GO:0016887">
    <property type="term" value="F:ATP hydrolysis activity"/>
    <property type="evidence" value="ECO:0007669"/>
    <property type="project" value="InterPro"/>
</dbReference>